<accession>A0AAJ5W506</accession>
<dbReference type="PROSITE" id="PS51186">
    <property type="entry name" value="GNAT"/>
    <property type="match status" value="1"/>
</dbReference>
<dbReference type="InterPro" id="IPR016181">
    <property type="entry name" value="Acyl_CoA_acyltransferase"/>
</dbReference>
<dbReference type="GO" id="GO:0016747">
    <property type="term" value="F:acyltransferase activity, transferring groups other than amino-acyl groups"/>
    <property type="evidence" value="ECO:0007669"/>
    <property type="project" value="InterPro"/>
</dbReference>
<proteinExistence type="predicted"/>
<organism evidence="4 5">
    <name type="scientific">Candidatus Microbacterium phytovorans</name>
    <dbReference type="NCBI Taxonomy" id="3121374"/>
    <lineage>
        <taxon>Bacteria</taxon>
        <taxon>Bacillati</taxon>
        <taxon>Actinomycetota</taxon>
        <taxon>Actinomycetes</taxon>
        <taxon>Micrococcales</taxon>
        <taxon>Microbacteriaceae</taxon>
        <taxon>Microbacterium</taxon>
    </lineage>
</organism>
<sequence length="160" mass="17247">MNHSTGDDDGIRIDRIRVEDAGEVLTIQRAAFVSEAQIYGGADSAPLTQTLEQLEAELADGGGWVARRGPRIVGALRCREADDVLLIGRIAIAPDVQGEGIGRRLLAAAEEHATASVAELFTGSLSEANLRLYRSCGYEETERIDQGDGTAQVFLRKPLR</sequence>
<dbReference type="EMBL" id="CP119321">
    <property type="protein sequence ID" value="WEK14896.1"/>
    <property type="molecule type" value="Genomic_DNA"/>
</dbReference>
<dbReference type="Gene3D" id="3.40.630.30">
    <property type="match status" value="1"/>
</dbReference>
<keyword evidence="1" id="KW-0808">Transferase</keyword>
<evidence type="ECO:0000256" key="2">
    <source>
        <dbReference type="ARBA" id="ARBA00023315"/>
    </source>
</evidence>
<dbReference type="CDD" id="cd04301">
    <property type="entry name" value="NAT_SF"/>
    <property type="match status" value="1"/>
</dbReference>
<name>A0AAJ5W506_9MICO</name>
<keyword evidence="2" id="KW-0012">Acyltransferase</keyword>
<dbReference type="SUPFAM" id="SSF55729">
    <property type="entry name" value="Acyl-CoA N-acyltransferases (Nat)"/>
    <property type="match status" value="1"/>
</dbReference>
<feature type="domain" description="N-acetyltransferase" evidence="3">
    <location>
        <begin position="11"/>
        <end position="160"/>
    </location>
</feature>
<evidence type="ECO:0000313" key="4">
    <source>
        <dbReference type="EMBL" id="WEK14896.1"/>
    </source>
</evidence>
<gene>
    <name evidence="4" type="ORF">P0Y48_06820</name>
</gene>
<dbReference type="PANTHER" id="PTHR43877:SF2">
    <property type="entry name" value="AMINOALKYLPHOSPHONATE N-ACETYLTRANSFERASE-RELATED"/>
    <property type="match status" value="1"/>
</dbReference>
<dbReference type="AlphaFoldDB" id="A0AAJ5W506"/>
<dbReference type="InterPro" id="IPR050832">
    <property type="entry name" value="Bact_Acetyltransf"/>
</dbReference>
<dbReference type="Proteomes" id="UP001213972">
    <property type="component" value="Chromosome"/>
</dbReference>
<evidence type="ECO:0000256" key="1">
    <source>
        <dbReference type="ARBA" id="ARBA00022679"/>
    </source>
</evidence>
<protein>
    <submittedName>
        <fullName evidence="4">GNAT family N-acetyltransferase</fullName>
    </submittedName>
</protein>
<dbReference type="InterPro" id="IPR000182">
    <property type="entry name" value="GNAT_dom"/>
</dbReference>
<dbReference type="Pfam" id="PF00583">
    <property type="entry name" value="Acetyltransf_1"/>
    <property type="match status" value="1"/>
</dbReference>
<reference evidence="4" key="1">
    <citation type="submission" date="2023-03" db="EMBL/GenBank/DDBJ databases">
        <title>Andean soil-derived lignocellulolytic bacterial consortium as a source of novel taxa and putative plastic-active enzymes.</title>
        <authorList>
            <person name="Diaz-Garcia L."/>
            <person name="Chuvochina M."/>
            <person name="Feuerriegel G."/>
            <person name="Bunk B."/>
            <person name="Sproer C."/>
            <person name="Streit W.R."/>
            <person name="Rodriguez L.M."/>
            <person name="Overmann J."/>
            <person name="Jimenez D.J."/>
        </authorList>
    </citation>
    <scope>NUCLEOTIDE SEQUENCE</scope>
    <source>
        <strain evidence="4">MAG 4610</strain>
    </source>
</reference>
<dbReference type="PANTHER" id="PTHR43877">
    <property type="entry name" value="AMINOALKYLPHOSPHONATE N-ACETYLTRANSFERASE-RELATED-RELATED"/>
    <property type="match status" value="1"/>
</dbReference>
<evidence type="ECO:0000313" key="5">
    <source>
        <dbReference type="Proteomes" id="UP001213972"/>
    </source>
</evidence>
<evidence type="ECO:0000259" key="3">
    <source>
        <dbReference type="PROSITE" id="PS51186"/>
    </source>
</evidence>